<evidence type="ECO:0000256" key="3">
    <source>
        <dbReference type="ARBA" id="ARBA00022448"/>
    </source>
</evidence>
<dbReference type="PANTHER" id="PTHR42893">
    <property type="entry name" value="PROTEIN DETOXIFICATION 44, CHLOROPLASTIC-RELATED"/>
    <property type="match status" value="1"/>
</dbReference>
<accession>A0A516PUT9</accession>
<dbReference type="GO" id="GO:0015297">
    <property type="term" value="F:antiporter activity"/>
    <property type="evidence" value="ECO:0007669"/>
    <property type="project" value="InterPro"/>
</dbReference>
<dbReference type="Proteomes" id="UP000319263">
    <property type="component" value="Chromosome"/>
</dbReference>
<dbReference type="Pfam" id="PF01554">
    <property type="entry name" value="MatE"/>
    <property type="match status" value="2"/>
</dbReference>
<dbReference type="EMBL" id="CP041692">
    <property type="protein sequence ID" value="QDP94913.1"/>
    <property type="molecule type" value="Genomic_DNA"/>
</dbReference>
<dbReference type="InterPro" id="IPR002528">
    <property type="entry name" value="MATE_fam"/>
</dbReference>
<dbReference type="GO" id="GO:0042910">
    <property type="term" value="F:xenobiotic transmembrane transporter activity"/>
    <property type="evidence" value="ECO:0007669"/>
    <property type="project" value="InterPro"/>
</dbReference>
<feature type="transmembrane region" description="Helical" evidence="8">
    <location>
        <begin position="411"/>
        <end position="430"/>
    </location>
</feature>
<name>A0A516PUT9_9ACTN</name>
<dbReference type="InterPro" id="IPR044644">
    <property type="entry name" value="DinF-like"/>
</dbReference>
<keyword evidence="7 8" id="KW-0472">Membrane</keyword>
<keyword evidence="6 8" id="KW-1133">Transmembrane helix</keyword>
<evidence type="ECO:0000313" key="9">
    <source>
        <dbReference type="EMBL" id="QDP94913.1"/>
    </source>
</evidence>
<comment type="subcellular location">
    <subcellularLocation>
        <location evidence="1">Cell membrane</location>
        <topology evidence="1">Multi-pass membrane protein</topology>
    </subcellularLocation>
</comment>
<keyword evidence="4" id="KW-1003">Cell membrane</keyword>
<evidence type="ECO:0000256" key="5">
    <source>
        <dbReference type="ARBA" id="ARBA00022692"/>
    </source>
</evidence>
<sequence length="443" mass="46073">MSATSSSRASVRALDREIFLLAVPTFATLVSEPALLLADSAIIGHLGTTELAGLGIAGNLLGILTGLSIFLAYGTTGTVARRLGAGDLRFALAGGLDGMVLAVLLGAVLCGLLQLLMPTVIGWYGVGPEVASAARSYLRIAACGLPSLLLILASTGVLRGLQDTRTPLFVAISCNVINIGLNFLFVYGFGLGIAGSATGSLIAQTGSAVLLATVVLRGARRNHTKISFHPRGVLAAARSGFWLVIRTATLQLSITVTTAVAAGMGAIALATHQVANSLWTFLAFALDALAIAAQAVIGRYLGAGDVDLVRRLTRRMIGWGVLAGVIFGLVVTLARPWVDQLFSPDPAVQELLRQVLLVIACITPLAGVVFVLDGVLIGAGDGRYLALAGLIAMASYVPLALLVHGFGAGLVWLWIAYGVFILARMITLVLRARTDRWMRTGLA</sequence>
<feature type="transmembrane region" description="Helical" evidence="8">
    <location>
        <begin position="137"/>
        <end position="161"/>
    </location>
</feature>
<protein>
    <submittedName>
        <fullName evidence="9">MATE family efflux transporter</fullName>
    </submittedName>
</protein>
<dbReference type="AlphaFoldDB" id="A0A516PUT9"/>
<feature type="transmembrane region" description="Helical" evidence="8">
    <location>
        <begin position="240"/>
        <end position="271"/>
    </location>
</feature>
<feature type="transmembrane region" description="Helical" evidence="8">
    <location>
        <begin position="168"/>
        <end position="189"/>
    </location>
</feature>
<evidence type="ECO:0000256" key="8">
    <source>
        <dbReference type="SAM" id="Phobius"/>
    </source>
</evidence>
<feature type="transmembrane region" description="Helical" evidence="8">
    <location>
        <begin position="201"/>
        <end position="219"/>
    </location>
</feature>
<organism evidence="9 10">
    <name type="scientific">Microlunatus elymi</name>
    <dbReference type="NCBI Taxonomy" id="2596828"/>
    <lineage>
        <taxon>Bacteria</taxon>
        <taxon>Bacillati</taxon>
        <taxon>Actinomycetota</taxon>
        <taxon>Actinomycetes</taxon>
        <taxon>Propionibacteriales</taxon>
        <taxon>Propionibacteriaceae</taxon>
        <taxon>Microlunatus</taxon>
    </lineage>
</organism>
<evidence type="ECO:0000256" key="1">
    <source>
        <dbReference type="ARBA" id="ARBA00004651"/>
    </source>
</evidence>
<evidence type="ECO:0000256" key="2">
    <source>
        <dbReference type="ARBA" id="ARBA00010199"/>
    </source>
</evidence>
<keyword evidence="5 8" id="KW-0812">Transmembrane</keyword>
<reference evidence="9 10" key="1">
    <citation type="submission" date="2019-07" db="EMBL/GenBank/DDBJ databases">
        <title>Microlunatus dokdonensis sp. nov. isolated from the rhizospheric soil of the wild plant Elymus tsukushiensis.</title>
        <authorList>
            <person name="Ghim S.-Y."/>
            <person name="Hwang Y.-J."/>
            <person name="Son J.-S."/>
            <person name="Shin J.-H."/>
        </authorList>
    </citation>
    <scope>NUCLEOTIDE SEQUENCE [LARGE SCALE GENOMIC DNA]</scope>
    <source>
        <strain evidence="9 10">KUDC0627</strain>
    </source>
</reference>
<dbReference type="InterPro" id="IPR048279">
    <property type="entry name" value="MdtK-like"/>
</dbReference>
<feature type="transmembrane region" description="Helical" evidence="8">
    <location>
        <begin position="355"/>
        <end position="377"/>
    </location>
</feature>
<dbReference type="NCBIfam" id="TIGR00797">
    <property type="entry name" value="matE"/>
    <property type="match status" value="1"/>
</dbReference>
<keyword evidence="3" id="KW-0813">Transport</keyword>
<proteinExistence type="inferred from homology"/>
<evidence type="ECO:0000256" key="6">
    <source>
        <dbReference type="ARBA" id="ARBA00022989"/>
    </source>
</evidence>
<evidence type="ECO:0000256" key="7">
    <source>
        <dbReference type="ARBA" id="ARBA00023136"/>
    </source>
</evidence>
<evidence type="ECO:0000313" key="10">
    <source>
        <dbReference type="Proteomes" id="UP000319263"/>
    </source>
</evidence>
<dbReference type="GO" id="GO:0005886">
    <property type="term" value="C:plasma membrane"/>
    <property type="evidence" value="ECO:0007669"/>
    <property type="project" value="UniProtKB-SubCell"/>
</dbReference>
<gene>
    <name evidence="9" type="ORF">FOE78_02365</name>
</gene>
<dbReference type="KEGG" id="mik:FOE78_02365"/>
<evidence type="ECO:0000256" key="4">
    <source>
        <dbReference type="ARBA" id="ARBA00022475"/>
    </source>
</evidence>
<feature type="transmembrane region" description="Helical" evidence="8">
    <location>
        <begin position="384"/>
        <end position="405"/>
    </location>
</feature>
<dbReference type="OrthoDB" id="5242355at2"/>
<dbReference type="RefSeq" id="WP_143984898.1">
    <property type="nucleotide sequence ID" value="NZ_CP041692.1"/>
</dbReference>
<feature type="transmembrane region" description="Helical" evidence="8">
    <location>
        <begin position="317"/>
        <end position="335"/>
    </location>
</feature>
<dbReference type="PANTHER" id="PTHR42893:SF46">
    <property type="entry name" value="PROTEIN DETOXIFICATION 44, CHLOROPLASTIC"/>
    <property type="match status" value="1"/>
</dbReference>
<feature type="transmembrane region" description="Helical" evidence="8">
    <location>
        <begin position="95"/>
        <end position="117"/>
    </location>
</feature>
<comment type="similarity">
    <text evidence="2">Belongs to the multi antimicrobial extrusion (MATE) (TC 2.A.66.1) family.</text>
</comment>
<feature type="transmembrane region" description="Helical" evidence="8">
    <location>
        <begin position="277"/>
        <end position="297"/>
    </location>
</feature>
<keyword evidence="10" id="KW-1185">Reference proteome</keyword>
<dbReference type="CDD" id="cd13136">
    <property type="entry name" value="MATE_DinF_like"/>
    <property type="match status" value="1"/>
</dbReference>
<dbReference type="PIRSF" id="PIRSF006603">
    <property type="entry name" value="DinF"/>
    <property type="match status" value="1"/>
</dbReference>
<feature type="transmembrane region" description="Helical" evidence="8">
    <location>
        <begin position="54"/>
        <end position="74"/>
    </location>
</feature>